<dbReference type="KEGG" id="eus:EUTSA_v10028751mg"/>
<dbReference type="GO" id="GO:0141165">
    <property type="term" value="F:glucosinolate transmembrane transporter activity"/>
    <property type="evidence" value="ECO:0007669"/>
    <property type="project" value="EnsemblPlants"/>
</dbReference>
<feature type="transmembrane region" description="Helical" evidence="6">
    <location>
        <begin position="252"/>
        <end position="271"/>
    </location>
</feature>
<comment type="subcellular location">
    <subcellularLocation>
        <location evidence="1 6">Membrane</location>
        <topology evidence="1 6">Multi-pass membrane protein</topology>
    </subcellularLocation>
</comment>
<dbReference type="eggNOG" id="ENOG502QWIP">
    <property type="taxonomic scope" value="Eukaryota"/>
</dbReference>
<keyword evidence="5 6" id="KW-0472">Membrane</keyword>
<dbReference type="STRING" id="72664.V4L663"/>
<evidence type="ECO:0000256" key="4">
    <source>
        <dbReference type="ARBA" id="ARBA00022989"/>
    </source>
</evidence>
<dbReference type="AlphaFoldDB" id="V4L663"/>
<feature type="transmembrane region" description="Helical" evidence="6">
    <location>
        <begin position="278"/>
        <end position="298"/>
    </location>
</feature>
<dbReference type="GO" id="GO:0016020">
    <property type="term" value="C:membrane"/>
    <property type="evidence" value="ECO:0007669"/>
    <property type="project" value="UniProtKB-SubCell"/>
</dbReference>
<feature type="transmembrane region" description="Helical" evidence="6">
    <location>
        <begin position="133"/>
        <end position="153"/>
    </location>
</feature>
<evidence type="ECO:0000313" key="9">
    <source>
        <dbReference type="Proteomes" id="UP000030689"/>
    </source>
</evidence>
<dbReference type="GO" id="GO:1901349">
    <property type="term" value="P:glucosinolate transport"/>
    <property type="evidence" value="ECO:0007669"/>
    <property type="project" value="EnsemblPlants"/>
</dbReference>
<feature type="transmembrane region" description="Helical" evidence="6">
    <location>
        <begin position="39"/>
        <end position="60"/>
    </location>
</feature>
<feature type="transmembrane region" description="Helical" evidence="6">
    <location>
        <begin position="72"/>
        <end position="91"/>
    </location>
</feature>
<dbReference type="Gramene" id="ESQ37797">
    <property type="protein sequence ID" value="ESQ37797"/>
    <property type="gene ID" value="EUTSA_v10028751mg"/>
</dbReference>
<evidence type="ECO:0000313" key="8">
    <source>
        <dbReference type="EMBL" id="ESQ37797.1"/>
    </source>
</evidence>
<evidence type="ECO:0000256" key="6">
    <source>
        <dbReference type="RuleBase" id="RU363077"/>
    </source>
</evidence>
<feature type="domain" description="EamA" evidence="7">
    <location>
        <begin position="11"/>
        <end position="144"/>
    </location>
</feature>
<evidence type="ECO:0000256" key="2">
    <source>
        <dbReference type="ARBA" id="ARBA00007635"/>
    </source>
</evidence>
<feature type="transmembrane region" description="Helical" evidence="6">
    <location>
        <begin position="181"/>
        <end position="201"/>
    </location>
</feature>
<keyword evidence="9" id="KW-1185">Reference proteome</keyword>
<dbReference type="Pfam" id="PF00892">
    <property type="entry name" value="EamA"/>
    <property type="match status" value="2"/>
</dbReference>
<feature type="transmembrane region" description="Helical" evidence="6">
    <location>
        <begin position="97"/>
        <end position="121"/>
    </location>
</feature>
<feature type="domain" description="EamA" evidence="7">
    <location>
        <begin position="183"/>
        <end position="321"/>
    </location>
</feature>
<comment type="similarity">
    <text evidence="2 6">Belongs to the drug/metabolite transporter (DMT) superfamily. Plant drug/metabolite exporter (P-DME) (TC 2.A.7.4) family.</text>
</comment>
<organism evidence="8 9">
    <name type="scientific">Eutrema salsugineum</name>
    <name type="common">Saltwater cress</name>
    <name type="synonym">Sisymbrium salsugineum</name>
    <dbReference type="NCBI Taxonomy" id="72664"/>
    <lineage>
        <taxon>Eukaryota</taxon>
        <taxon>Viridiplantae</taxon>
        <taxon>Streptophyta</taxon>
        <taxon>Embryophyta</taxon>
        <taxon>Tracheophyta</taxon>
        <taxon>Spermatophyta</taxon>
        <taxon>Magnoliopsida</taxon>
        <taxon>eudicotyledons</taxon>
        <taxon>Gunneridae</taxon>
        <taxon>Pentapetalae</taxon>
        <taxon>rosids</taxon>
        <taxon>malvids</taxon>
        <taxon>Brassicales</taxon>
        <taxon>Brassicaceae</taxon>
        <taxon>Eutremeae</taxon>
        <taxon>Eutrema</taxon>
    </lineage>
</organism>
<dbReference type="EMBL" id="KI517537">
    <property type="protein sequence ID" value="ESQ37797.1"/>
    <property type="molecule type" value="Genomic_DNA"/>
</dbReference>
<dbReference type="InterPro" id="IPR000620">
    <property type="entry name" value="EamA_dom"/>
</dbReference>
<evidence type="ECO:0000259" key="7">
    <source>
        <dbReference type="Pfam" id="PF00892"/>
    </source>
</evidence>
<proteinExistence type="inferred from homology"/>
<dbReference type="OMA" id="LTFRIIC"/>
<dbReference type="OrthoDB" id="1728340at2759"/>
<keyword evidence="4 6" id="KW-1133">Transmembrane helix</keyword>
<dbReference type="InterPro" id="IPR037185">
    <property type="entry name" value="EmrE-like"/>
</dbReference>
<accession>V4L663</accession>
<evidence type="ECO:0000256" key="3">
    <source>
        <dbReference type="ARBA" id="ARBA00022692"/>
    </source>
</evidence>
<evidence type="ECO:0000256" key="5">
    <source>
        <dbReference type="ARBA" id="ARBA00023136"/>
    </source>
</evidence>
<reference evidence="8 9" key="1">
    <citation type="journal article" date="2013" name="Front. Plant Sci.">
        <title>The Reference Genome of the Halophytic Plant Eutrema salsugineum.</title>
        <authorList>
            <person name="Yang R."/>
            <person name="Jarvis D.E."/>
            <person name="Chen H."/>
            <person name="Beilstein M.A."/>
            <person name="Grimwood J."/>
            <person name="Jenkins J."/>
            <person name="Shu S."/>
            <person name="Prochnik S."/>
            <person name="Xin M."/>
            <person name="Ma C."/>
            <person name="Schmutz J."/>
            <person name="Wing R.A."/>
            <person name="Mitchell-Olds T."/>
            <person name="Schumaker K.S."/>
            <person name="Wang X."/>
        </authorList>
    </citation>
    <scope>NUCLEOTIDE SEQUENCE [LARGE SCALE GENOMIC DNA]</scope>
</reference>
<gene>
    <name evidence="8" type="ORF">EUTSA_v10028751mg</name>
</gene>
<name>V4L663_EUTSA</name>
<keyword evidence="3 6" id="KW-0812">Transmembrane</keyword>
<evidence type="ECO:0000256" key="1">
    <source>
        <dbReference type="ARBA" id="ARBA00004141"/>
    </source>
</evidence>
<sequence length="363" mass="40190">MGYCDGKWTPVIMMVTINSALGLGNALVKKVLDGGVNHMVIATYRLAISTIFLAPIAFFWERRTRPKLTLNIVVQLFFSALIGASLAQYFFLLGLSYTSATLACAFISMTPAITFVMSLIFRIEKLNMKSKAGIGMVMGTLMCIGGALILTMYKGVPLTKFHKLETHHLTNNKPAMKPENWIIGCVLLFAGTSCFGSWMLIQSKVNDKYPCQYSSTVILSFFGTIQCALLSLIKSRDLMAWILTDKLDIMTIIYAGAVAQGICTVGTSWCIKKRGPIFTSVFTPVGLIFATLFDFSILHRQICIGSVIGCGIVIFGLYIFLLGKVRQMEEECAKKLPSHFGEEDREDDEQYKKGHLMVVPMTP</sequence>
<protein>
    <recommendedName>
        <fullName evidence="6">WAT1-related protein</fullName>
    </recommendedName>
</protein>
<dbReference type="Proteomes" id="UP000030689">
    <property type="component" value="Unassembled WGS sequence"/>
</dbReference>
<feature type="transmembrane region" description="Helical" evidence="6">
    <location>
        <begin position="304"/>
        <end position="325"/>
    </location>
</feature>
<dbReference type="PANTHER" id="PTHR31218">
    <property type="entry name" value="WAT1-RELATED PROTEIN"/>
    <property type="match status" value="1"/>
</dbReference>
<dbReference type="InterPro" id="IPR030184">
    <property type="entry name" value="WAT1-related"/>
</dbReference>
<feature type="transmembrane region" description="Helical" evidence="6">
    <location>
        <begin position="213"/>
        <end position="232"/>
    </location>
</feature>
<dbReference type="SUPFAM" id="SSF103481">
    <property type="entry name" value="Multidrug resistance efflux transporter EmrE"/>
    <property type="match status" value="2"/>
</dbReference>